<organism evidence="2 3">
    <name type="scientific">Amylocarpus encephaloides</name>
    <dbReference type="NCBI Taxonomy" id="45428"/>
    <lineage>
        <taxon>Eukaryota</taxon>
        <taxon>Fungi</taxon>
        <taxon>Dikarya</taxon>
        <taxon>Ascomycota</taxon>
        <taxon>Pezizomycotina</taxon>
        <taxon>Leotiomycetes</taxon>
        <taxon>Helotiales</taxon>
        <taxon>Helotiales incertae sedis</taxon>
        <taxon>Amylocarpus</taxon>
    </lineage>
</organism>
<reference evidence="2" key="1">
    <citation type="journal article" date="2021" name="IMA Fungus">
        <title>Genomic characterization of three marine fungi, including Emericellopsis atlantica sp. nov. with signatures of a generalist lifestyle and marine biomass degradation.</title>
        <authorList>
            <person name="Hagestad O.C."/>
            <person name="Hou L."/>
            <person name="Andersen J.H."/>
            <person name="Hansen E.H."/>
            <person name="Altermark B."/>
            <person name="Li C."/>
            <person name="Kuhnert E."/>
            <person name="Cox R.J."/>
            <person name="Crous P.W."/>
            <person name="Spatafora J.W."/>
            <person name="Lail K."/>
            <person name="Amirebrahimi M."/>
            <person name="Lipzen A."/>
            <person name="Pangilinan J."/>
            <person name="Andreopoulos W."/>
            <person name="Hayes R.D."/>
            <person name="Ng V."/>
            <person name="Grigoriev I.V."/>
            <person name="Jackson S.A."/>
            <person name="Sutton T.D.S."/>
            <person name="Dobson A.D.W."/>
            <person name="Rama T."/>
        </authorList>
    </citation>
    <scope>NUCLEOTIDE SEQUENCE</scope>
    <source>
        <strain evidence="2">TRa018bII</strain>
    </source>
</reference>
<evidence type="ECO:0000256" key="1">
    <source>
        <dbReference type="SAM" id="SignalP"/>
    </source>
</evidence>
<gene>
    <name evidence="2" type="ORF">BJ875DRAFT_226448</name>
</gene>
<accession>A0A9P7Y8C8</accession>
<keyword evidence="3" id="KW-1185">Reference proteome</keyword>
<proteinExistence type="predicted"/>
<evidence type="ECO:0000313" key="2">
    <source>
        <dbReference type="EMBL" id="KAG9228742.1"/>
    </source>
</evidence>
<keyword evidence="1" id="KW-0732">Signal</keyword>
<comment type="caution">
    <text evidence="2">The sequence shown here is derived from an EMBL/GenBank/DDBJ whole genome shotgun (WGS) entry which is preliminary data.</text>
</comment>
<sequence>MCWALAGGRPWMAWCVVVGSTTSAPGLEGPRPAELPTSLSPTVQSQRGVKPLIVTAAWNCIDRGRPTPDLFGRLLCLRMVLGLVGKDAVPKQGGRPRLAIALGLSVERFAPRDRPSFLMLDPGMNSPLQILSCPSVDCNHFYSASRVVGDVDGRGARIGCS</sequence>
<feature type="chain" id="PRO_5040517348" description="Secreted protein" evidence="1">
    <location>
        <begin position="16"/>
        <end position="161"/>
    </location>
</feature>
<feature type="signal peptide" evidence="1">
    <location>
        <begin position="1"/>
        <end position="15"/>
    </location>
</feature>
<dbReference type="AlphaFoldDB" id="A0A9P7Y8C8"/>
<protein>
    <recommendedName>
        <fullName evidence="4">Secreted protein</fullName>
    </recommendedName>
</protein>
<evidence type="ECO:0008006" key="4">
    <source>
        <dbReference type="Google" id="ProtNLM"/>
    </source>
</evidence>
<name>A0A9P7Y8C8_9HELO</name>
<dbReference type="Proteomes" id="UP000824998">
    <property type="component" value="Unassembled WGS sequence"/>
</dbReference>
<dbReference type="EMBL" id="MU251868">
    <property type="protein sequence ID" value="KAG9228742.1"/>
    <property type="molecule type" value="Genomic_DNA"/>
</dbReference>
<evidence type="ECO:0000313" key="3">
    <source>
        <dbReference type="Proteomes" id="UP000824998"/>
    </source>
</evidence>